<dbReference type="Gene3D" id="1.10.10.10">
    <property type="entry name" value="Winged helix-like DNA-binding domain superfamily/Winged helix DNA-binding domain"/>
    <property type="match status" value="1"/>
</dbReference>
<proteinExistence type="inferred from homology"/>
<keyword evidence="4" id="KW-0804">Transcription</keyword>
<accession>A0A0A3IYX3</accession>
<reference evidence="6 7" key="1">
    <citation type="submission" date="2014-02" db="EMBL/GenBank/DDBJ databases">
        <title>Draft genome sequence of Lysinibacillus massiliensis CCUG 49529.</title>
        <authorList>
            <person name="Zhang F."/>
            <person name="Wang G."/>
            <person name="Zhang L."/>
        </authorList>
    </citation>
    <scope>NUCLEOTIDE SEQUENCE [LARGE SCALE GENOMIC DNA]</scope>
    <source>
        <strain evidence="6 7">CCUG 49529</strain>
    </source>
</reference>
<dbReference type="SUPFAM" id="SSF46785">
    <property type="entry name" value="Winged helix' DNA-binding domain"/>
    <property type="match status" value="1"/>
</dbReference>
<dbReference type="FunFam" id="1.10.10.10:FF:000001">
    <property type="entry name" value="LysR family transcriptional regulator"/>
    <property type="match status" value="1"/>
</dbReference>
<dbReference type="GO" id="GO:0032993">
    <property type="term" value="C:protein-DNA complex"/>
    <property type="evidence" value="ECO:0007669"/>
    <property type="project" value="TreeGrafter"/>
</dbReference>
<dbReference type="InterPro" id="IPR036388">
    <property type="entry name" value="WH-like_DNA-bd_sf"/>
</dbReference>
<dbReference type="AlphaFoldDB" id="A0A0A3IYX3"/>
<dbReference type="Pfam" id="PF03466">
    <property type="entry name" value="LysR_substrate"/>
    <property type="match status" value="1"/>
</dbReference>
<dbReference type="CDD" id="cd08414">
    <property type="entry name" value="PBP2_LTTR_aromatics_like"/>
    <property type="match status" value="1"/>
</dbReference>
<organism evidence="6 7">
    <name type="scientific">Ureibacillus massiliensis 4400831 = CIP 108448 = CCUG 49529</name>
    <dbReference type="NCBI Taxonomy" id="1211035"/>
    <lineage>
        <taxon>Bacteria</taxon>
        <taxon>Bacillati</taxon>
        <taxon>Bacillota</taxon>
        <taxon>Bacilli</taxon>
        <taxon>Bacillales</taxon>
        <taxon>Caryophanaceae</taxon>
        <taxon>Ureibacillus</taxon>
    </lineage>
</organism>
<dbReference type="InterPro" id="IPR000847">
    <property type="entry name" value="LysR_HTH_N"/>
</dbReference>
<evidence type="ECO:0000313" key="7">
    <source>
        <dbReference type="Proteomes" id="UP000030595"/>
    </source>
</evidence>
<evidence type="ECO:0000256" key="4">
    <source>
        <dbReference type="ARBA" id="ARBA00023163"/>
    </source>
</evidence>
<dbReference type="OrthoDB" id="9803735at2"/>
<comment type="caution">
    <text evidence="6">The sequence shown here is derived from an EMBL/GenBank/DDBJ whole genome shotgun (WGS) entry which is preliminary data.</text>
</comment>
<evidence type="ECO:0000256" key="3">
    <source>
        <dbReference type="ARBA" id="ARBA00023125"/>
    </source>
</evidence>
<feature type="domain" description="HTH lysR-type" evidence="5">
    <location>
        <begin position="1"/>
        <end position="58"/>
    </location>
</feature>
<dbReference type="Pfam" id="PF00126">
    <property type="entry name" value="HTH_1"/>
    <property type="match status" value="1"/>
</dbReference>
<sequence>MELRHLKYFLSVAEELHFGRAANNLNIAQPALSQQIKQLENELGFLLFNRTNQKVALTEAGSVFRNRANHILELLNEAVEESQQVARGELGQIKLGFAGMVTFDLLPLVLHAYREKFPNVTVNLRHLPTSEQVVALNSKEIDIGILILPIDDESLSYEILRIESFVMALPKSHPLANEASIDLTSLVNEKFIMPARSAGSGFYDSIINTCFNAGFSPKTSQEAQELQTIIALVASGMGISMVPSSFQTLKTDSVAYIPIQNGPANFKTAMAWNKHNVSPILHSFIEVMKEMGSDGV</sequence>
<dbReference type="Proteomes" id="UP000030595">
    <property type="component" value="Unassembled WGS sequence"/>
</dbReference>
<gene>
    <name evidence="6" type="ORF">CD30_14550</name>
</gene>
<evidence type="ECO:0000256" key="1">
    <source>
        <dbReference type="ARBA" id="ARBA00009437"/>
    </source>
</evidence>
<dbReference type="InterPro" id="IPR005119">
    <property type="entry name" value="LysR_subst-bd"/>
</dbReference>
<keyword evidence="7" id="KW-1185">Reference proteome</keyword>
<evidence type="ECO:0000256" key="2">
    <source>
        <dbReference type="ARBA" id="ARBA00023015"/>
    </source>
</evidence>
<dbReference type="Gene3D" id="3.40.190.10">
    <property type="entry name" value="Periplasmic binding protein-like II"/>
    <property type="match status" value="2"/>
</dbReference>
<dbReference type="PRINTS" id="PR00039">
    <property type="entry name" value="HTHLYSR"/>
</dbReference>
<evidence type="ECO:0000313" key="6">
    <source>
        <dbReference type="EMBL" id="KGR89886.1"/>
    </source>
</evidence>
<dbReference type="PANTHER" id="PTHR30346">
    <property type="entry name" value="TRANSCRIPTIONAL DUAL REGULATOR HCAR-RELATED"/>
    <property type="match status" value="1"/>
</dbReference>
<dbReference type="PANTHER" id="PTHR30346:SF0">
    <property type="entry name" value="HCA OPERON TRANSCRIPTIONAL ACTIVATOR HCAR"/>
    <property type="match status" value="1"/>
</dbReference>
<protein>
    <submittedName>
        <fullName evidence="6">LysR family transcriptional regulator</fullName>
    </submittedName>
</protein>
<keyword evidence="2" id="KW-0805">Transcription regulation</keyword>
<dbReference type="PROSITE" id="PS50931">
    <property type="entry name" value="HTH_LYSR"/>
    <property type="match status" value="1"/>
</dbReference>
<dbReference type="EMBL" id="JPVQ01000031">
    <property type="protein sequence ID" value="KGR89886.1"/>
    <property type="molecule type" value="Genomic_DNA"/>
</dbReference>
<keyword evidence="3" id="KW-0238">DNA-binding</keyword>
<name>A0A0A3IYX3_9BACL</name>
<dbReference type="GO" id="GO:0003677">
    <property type="term" value="F:DNA binding"/>
    <property type="evidence" value="ECO:0007669"/>
    <property type="project" value="UniProtKB-KW"/>
</dbReference>
<comment type="similarity">
    <text evidence="1">Belongs to the LysR transcriptional regulatory family.</text>
</comment>
<dbReference type="RefSeq" id="WP_036178104.1">
    <property type="nucleotide sequence ID" value="NZ_AVCZ01000031.1"/>
</dbReference>
<dbReference type="SUPFAM" id="SSF53850">
    <property type="entry name" value="Periplasmic binding protein-like II"/>
    <property type="match status" value="1"/>
</dbReference>
<dbReference type="InterPro" id="IPR036390">
    <property type="entry name" value="WH_DNA-bd_sf"/>
</dbReference>
<dbReference type="GO" id="GO:0003700">
    <property type="term" value="F:DNA-binding transcription factor activity"/>
    <property type="evidence" value="ECO:0007669"/>
    <property type="project" value="InterPro"/>
</dbReference>
<evidence type="ECO:0000259" key="5">
    <source>
        <dbReference type="PROSITE" id="PS50931"/>
    </source>
</evidence>
<dbReference type="eggNOG" id="COG0583">
    <property type="taxonomic scope" value="Bacteria"/>
</dbReference>